<keyword evidence="2" id="KW-0547">Nucleotide-binding</keyword>
<evidence type="ECO:0000313" key="4">
    <source>
        <dbReference type="EMBL" id="KAK3100734.1"/>
    </source>
</evidence>
<keyword evidence="3" id="KW-0067">ATP-binding</keyword>
<reference evidence="4" key="1">
    <citation type="submission" date="2019-08" db="EMBL/GenBank/DDBJ databases">
        <title>The improved chromosome-level genome for the pearl oyster Pinctada fucata martensii using PacBio sequencing and Hi-C.</title>
        <authorList>
            <person name="Zheng Z."/>
        </authorList>
    </citation>
    <scope>NUCLEOTIDE SEQUENCE</scope>
    <source>
        <strain evidence="4">ZZ-2019</strain>
        <tissue evidence="4">Adductor muscle</tissue>
    </source>
</reference>
<comment type="caution">
    <text evidence="4">The sequence shown here is derived from an EMBL/GenBank/DDBJ whole genome shotgun (WGS) entry which is preliminary data.</text>
</comment>
<dbReference type="GO" id="GO:0140662">
    <property type="term" value="F:ATP-dependent protein folding chaperone"/>
    <property type="evidence" value="ECO:0007669"/>
    <property type="project" value="InterPro"/>
</dbReference>
<evidence type="ECO:0008006" key="6">
    <source>
        <dbReference type="Google" id="ProtNLM"/>
    </source>
</evidence>
<evidence type="ECO:0000256" key="2">
    <source>
        <dbReference type="ARBA" id="ARBA00022741"/>
    </source>
</evidence>
<accession>A0AA88YJN0</accession>
<dbReference type="EMBL" id="VSWD01000006">
    <property type="protein sequence ID" value="KAK3100734.1"/>
    <property type="molecule type" value="Genomic_DNA"/>
</dbReference>
<keyword evidence="5" id="KW-1185">Reference proteome</keyword>
<dbReference type="PANTHER" id="PTHR14187:SF5">
    <property type="entry name" value="HEAT SHOCK 70 KDA PROTEIN 12A"/>
    <property type="match status" value="1"/>
</dbReference>
<organism evidence="4 5">
    <name type="scientific">Pinctada imbricata</name>
    <name type="common">Atlantic pearl-oyster</name>
    <name type="synonym">Pinctada martensii</name>
    <dbReference type="NCBI Taxonomy" id="66713"/>
    <lineage>
        <taxon>Eukaryota</taxon>
        <taxon>Metazoa</taxon>
        <taxon>Spiralia</taxon>
        <taxon>Lophotrochozoa</taxon>
        <taxon>Mollusca</taxon>
        <taxon>Bivalvia</taxon>
        <taxon>Autobranchia</taxon>
        <taxon>Pteriomorphia</taxon>
        <taxon>Pterioida</taxon>
        <taxon>Pterioidea</taxon>
        <taxon>Pteriidae</taxon>
        <taxon>Pinctada</taxon>
    </lineage>
</organism>
<dbReference type="InterPro" id="IPR043129">
    <property type="entry name" value="ATPase_NBD"/>
</dbReference>
<proteinExistence type="inferred from homology"/>
<dbReference type="InterPro" id="IPR013126">
    <property type="entry name" value="Hsp_70_fam"/>
</dbReference>
<evidence type="ECO:0000256" key="3">
    <source>
        <dbReference type="ARBA" id="ARBA00022840"/>
    </source>
</evidence>
<dbReference type="AlphaFoldDB" id="A0AA88YJN0"/>
<gene>
    <name evidence="4" type="ORF">FSP39_024387</name>
</gene>
<name>A0AA88YJN0_PINIB</name>
<dbReference type="GO" id="GO:0005524">
    <property type="term" value="F:ATP binding"/>
    <property type="evidence" value="ECO:0007669"/>
    <property type="project" value="UniProtKB-KW"/>
</dbReference>
<evidence type="ECO:0000313" key="5">
    <source>
        <dbReference type="Proteomes" id="UP001186944"/>
    </source>
</evidence>
<dbReference type="PANTHER" id="PTHR14187">
    <property type="entry name" value="ALPHA KINASE/ELONGATION FACTOR 2 KINASE"/>
    <property type="match status" value="1"/>
</dbReference>
<comment type="similarity">
    <text evidence="1">Belongs to the heat shock protein 70 family.</text>
</comment>
<dbReference type="Gene3D" id="3.30.420.40">
    <property type="match status" value="2"/>
</dbReference>
<protein>
    <recommendedName>
        <fullName evidence="6">Heat shock 70 kDa protein 12A</fullName>
    </recommendedName>
</protein>
<dbReference type="CDD" id="cd10229">
    <property type="entry name" value="ASKHA_NBD_HSP70_HSPA12"/>
    <property type="match status" value="1"/>
</dbReference>
<dbReference type="Pfam" id="PF00012">
    <property type="entry name" value="HSP70"/>
    <property type="match status" value="1"/>
</dbReference>
<sequence length="595" mass="67325">MTQSVYKSVQKGRVLVAAIDFGTTYSGYAFSFRTDFENDPTKIYANTTWESGSLQSLKTPTCVLLKSDKTFHSFGYDAENKYSELANDELHEDWYFFRRFKMLLHGEKLLNRTVLIQDESGKKSLPARTVFAHGIRFLKSCLLKELKTRGLDEILKEDEEIHWVLTVPAIWNDSAKQFMREAAEEAGILMHNLSLALEPEAAALYCKVLPMERLEQGSSSNLSAFKPGMRYMILDLGGGTVDVTVQEVLEDNNLRELHKASGGAWGGTYVDSAFLQVIIKLVGNPVIQKFKTSCMADDLELTREFEIKKRTAGTQQNQKTTFKVPVALSEIFEEEYDGETLKESVQQSRYSGMLSWIGDKLRVNQSIVQEFFKHSFESIVEHIETLLNLKQCKGVDTLIMVGGYSECKMLQDTIKQTFSSKRVIIPMEAGLAVVKGAVLFGHNPNVIVSRMTKFSYGVESTRDFEEGDSNDKRFIKYGRAKCKDSFSKHVTLNTSVPVGDPLEPQYYRPLDKDQTEVVVPIFISTKENPRYTTDADCQYLGKVEIKLSETPDSDEEKDIEVKMTFGGTELYVEAKEVHSNKPCTAKFDFLSHHGD</sequence>
<dbReference type="SUPFAM" id="SSF53067">
    <property type="entry name" value="Actin-like ATPase domain"/>
    <property type="match status" value="2"/>
</dbReference>
<dbReference type="Proteomes" id="UP001186944">
    <property type="component" value="Unassembled WGS sequence"/>
</dbReference>
<evidence type="ECO:0000256" key="1">
    <source>
        <dbReference type="ARBA" id="ARBA00007381"/>
    </source>
</evidence>
<dbReference type="PRINTS" id="PR00301">
    <property type="entry name" value="HEATSHOCK70"/>
</dbReference>